<dbReference type="Pfam" id="PF00117">
    <property type="entry name" value="GATase"/>
    <property type="match status" value="1"/>
</dbReference>
<protein>
    <submittedName>
        <fullName evidence="3">Anthranilate synthase component II</fullName>
    </submittedName>
</protein>
<dbReference type="Proteomes" id="UP000242682">
    <property type="component" value="Unassembled WGS sequence"/>
</dbReference>
<dbReference type="OrthoDB" id="9804328at2"/>
<evidence type="ECO:0000259" key="2">
    <source>
        <dbReference type="Pfam" id="PF00117"/>
    </source>
</evidence>
<accession>A0A2P8H7M6</accession>
<dbReference type="GO" id="GO:0004049">
    <property type="term" value="F:anthranilate synthase activity"/>
    <property type="evidence" value="ECO:0007669"/>
    <property type="project" value="TreeGrafter"/>
</dbReference>
<keyword evidence="1" id="KW-0315">Glutamine amidotransferase</keyword>
<feature type="domain" description="Glutamine amidotransferase" evidence="2">
    <location>
        <begin position="3"/>
        <end position="181"/>
    </location>
</feature>
<dbReference type="EMBL" id="PYAT01000001">
    <property type="protein sequence ID" value="PSL42223.1"/>
    <property type="molecule type" value="Genomic_DNA"/>
</dbReference>
<name>A0A2P8H7M6_9BACL</name>
<evidence type="ECO:0000313" key="4">
    <source>
        <dbReference type="Proteomes" id="UP000242682"/>
    </source>
</evidence>
<comment type="caution">
    <text evidence="3">The sequence shown here is derived from an EMBL/GenBank/DDBJ whole genome shotgun (WGS) entry which is preliminary data.</text>
</comment>
<dbReference type="InterPro" id="IPR029062">
    <property type="entry name" value="Class_I_gatase-like"/>
</dbReference>
<dbReference type="NCBIfam" id="TIGR00566">
    <property type="entry name" value="trpG_papA"/>
    <property type="match status" value="1"/>
</dbReference>
<dbReference type="FunFam" id="3.40.50.880:FF:000003">
    <property type="entry name" value="Anthranilate synthase component II"/>
    <property type="match status" value="1"/>
</dbReference>
<reference evidence="3 4" key="1">
    <citation type="submission" date="2018-03" db="EMBL/GenBank/DDBJ databases">
        <title>Genomic Encyclopedia of Type Strains, Phase III (KMG-III): the genomes of soil and plant-associated and newly described type strains.</title>
        <authorList>
            <person name="Whitman W."/>
        </authorList>
    </citation>
    <scope>NUCLEOTIDE SEQUENCE [LARGE SCALE GENOMIC DNA]</scope>
    <source>
        <strain evidence="3 4">CGMCC 1.12259</strain>
    </source>
</reference>
<organism evidence="3 4">
    <name type="scientific">Planomicrobium soli</name>
    <dbReference type="NCBI Taxonomy" id="1176648"/>
    <lineage>
        <taxon>Bacteria</taxon>
        <taxon>Bacillati</taxon>
        <taxon>Bacillota</taxon>
        <taxon>Bacilli</taxon>
        <taxon>Bacillales</taxon>
        <taxon>Caryophanaceae</taxon>
        <taxon>Planomicrobium</taxon>
    </lineage>
</organism>
<evidence type="ECO:0000256" key="1">
    <source>
        <dbReference type="ARBA" id="ARBA00022962"/>
    </source>
</evidence>
<dbReference type="CDD" id="cd01743">
    <property type="entry name" value="GATase1_Anthranilate_Synthase"/>
    <property type="match status" value="1"/>
</dbReference>
<dbReference type="Gene3D" id="3.40.50.880">
    <property type="match status" value="1"/>
</dbReference>
<dbReference type="PRINTS" id="PR00097">
    <property type="entry name" value="ANTSNTHASEII"/>
</dbReference>
<dbReference type="PANTHER" id="PTHR43418">
    <property type="entry name" value="MULTIFUNCTIONAL TRYPTOPHAN BIOSYNTHESIS PROTEIN-RELATED"/>
    <property type="match status" value="1"/>
</dbReference>
<keyword evidence="4" id="KW-1185">Reference proteome</keyword>
<dbReference type="InterPro" id="IPR017926">
    <property type="entry name" value="GATASE"/>
</dbReference>
<dbReference type="RefSeq" id="WP_106531998.1">
    <property type="nucleotide sequence ID" value="NZ_PYAT01000001.1"/>
</dbReference>
<proteinExistence type="predicted"/>
<dbReference type="SUPFAM" id="SSF52317">
    <property type="entry name" value="Class I glutamine amidotransferase-like"/>
    <property type="match status" value="1"/>
</dbReference>
<evidence type="ECO:0000313" key="3">
    <source>
        <dbReference type="EMBL" id="PSL42223.1"/>
    </source>
</evidence>
<dbReference type="GO" id="GO:0000162">
    <property type="term" value="P:L-tryptophan biosynthetic process"/>
    <property type="evidence" value="ECO:0007669"/>
    <property type="project" value="TreeGrafter"/>
</dbReference>
<gene>
    <name evidence="3" type="ORF">B0H99_101472</name>
</gene>
<dbReference type="InterPro" id="IPR006221">
    <property type="entry name" value="TrpG/PapA_dom"/>
</dbReference>
<dbReference type="PANTHER" id="PTHR43418:SF4">
    <property type="entry name" value="MULTIFUNCTIONAL TRYPTOPHAN BIOSYNTHESIS PROTEIN"/>
    <property type="match status" value="1"/>
</dbReference>
<dbReference type="PRINTS" id="PR00096">
    <property type="entry name" value="GATASE"/>
</dbReference>
<dbReference type="GO" id="GO:0005829">
    <property type="term" value="C:cytosol"/>
    <property type="evidence" value="ECO:0007669"/>
    <property type="project" value="TreeGrafter"/>
</dbReference>
<dbReference type="PROSITE" id="PS51273">
    <property type="entry name" value="GATASE_TYPE_1"/>
    <property type="match status" value="1"/>
</dbReference>
<dbReference type="InterPro" id="IPR050472">
    <property type="entry name" value="Anth_synth/Amidotransfase"/>
</dbReference>
<dbReference type="AlphaFoldDB" id="A0A2P8H7M6"/>
<sequence length="204" mass="22254">MIVLIDNHDSFTYNLVQYFLQIDPAVLVYQDGEISPSAIAELEPDLLVLSPGPGKPRKSEILQTLSDQIPILGVCLGHQTIVEHFGGKVVKGQQPVHGKISLVSHEESRIFAGIPNPTPVVRYHSLVADEETMPKTLAVTARSEDGAIMAVRHTTLPVAGIQFHPESILTGDGFYMLKNAYNQALEWKKKQIGGLIHGESLSAV</sequence>